<dbReference type="Pfam" id="PF00233">
    <property type="entry name" value="PDEase_I"/>
    <property type="match status" value="1"/>
</dbReference>
<reference evidence="6" key="1">
    <citation type="journal article" date="2023" name="G3 (Bethesda)">
        <title>Whole genome assembly and annotation of the endangered Caribbean coral Acropora cervicornis.</title>
        <authorList>
            <person name="Selwyn J.D."/>
            <person name="Vollmer S.V."/>
        </authorList>
    </citation>
    <scope>NUCLEOTIDE SEQUENCE</scope>
    <source>
        <strain evidence="6">K2</strain>
    </source>
</reference>
<dbReference type="PROSITE" id="PS00126">
    <property type="entry name" value="PDEASE_I_1"/>
    <property type="match status" value="1"/>
</dbReference>
<comment type="caution">
    <text evidence="6">The sequence shown here is derived from an EMBL/GenBank/DDBJ whole genome shotgun (WGS) entry which is preliminary data.</text>
</comment>
<evidence type="ECO:0000256" key="2">
    <source>
        <dbReference type="ARBA" id="ARBA00022723"/>
    </source>
</evidence>
<dbReference type="GO" id="GO:0046872">
    <property type="term" value="F:metal ion binding"/>
    <property type="evidence" value="ECO:0007669"/>
    <property type="project" value="UniProtKB-KW"/>
</dbReference>
<dbReference type="PANTHER" id="PTHR11347">
    <property type="entry name" value="CYCLIC NUCLEOTIDE PHOSPHODIESTERASE"/>
    <property type="match status" value="1"/>
</dbReference>
<dbReference type="Pfam" id="PF13185">
    <property type="entry name" value="GAF_2"/>
    <property type="match status" value="1"/>
</dbReference>
<dbReference type="InterPro" id="IPR029016">
    <property type="entry name" value="GAF-like_dom_sf"/>
</dbReference>
<dbReference type="Gene3D" id="1.10.1300.10">
    <property type="entry name" value="3'5'-cyclic nucleotide phosphodiesterase, catalytic domain"/>
    <property type="match status" value="1"/>
</dbReference>
<dbReference type="InterPro" id="IPR023174">
    <property type="entry name" value="PDEase_CS"/>
</dbReference>
<evidence type="ECO:0000256" key="3">
    <source>
        <dbReference type="ARBA" id="ARBA00022801"/>
    </source>
</evidence>
<dbReference type="SMART" id="SM00065">
    <property type="entry name" value="GAF"/>
    <property type="match status" value="2"/>
</dbReference>
<keyword evidence="2 4" id="KW-0479">Metal-binding</keyword>
<dbReference type="InterPro" id="IPR003607">
    <property type="entry name" value="HD/PDEase_dom"/>
</dbReference>
<dbReference type="AlphaFoldDB" id="A0AAD9R0K3"/>
<dbReference type="EC" id="3.1.4.-" evidence="4"/>
<sequence length="642" mass="73271">MSSPTKQVSVRRLPPLPNQIVLRNNAPNDNSRNGICVKGKASSGISDMQVKEYLMTHTHLVEDFIMTETSQEQLERWLIRKTQALQQVDFSGGDAMRPSLSKWKFCVHTDKRKMLQQLTKDINQHPKKVRVMHELEIYLYSETKPRSRSLCRQAIEGGGTVAAYVAETGERIFVKDILGDERFPKGIGIEDSTAQSVLCQPIVQADGTIVGIVQLVKTLGNTSFEREDEEIVNSYLAWGSIAIHHAEISKQMLKQKDLNSFLLNVVRSIFDEVDTMDVVIEKIMAFAKRLVSADRCSLFMFDLKTSELYANLFDEGDEDGSGFSISKGIAGYVASTGELLNISEPYRDPRFNRDVDLKTGYITKSVLCVPVRCKGSIIGVVEMMYGQLLRTQQKHQVALEVLMYHWCVTDSEVQKWRNSVTSCSLPNDFYNFEFDMFQNDDDLTNFTIQMTIDVFQDCVVRLELDPLIRFMLTVRKGYRPVAYHNWSHAFSVAHTMAKIALYLSGIVHDIDHRGFNNAFMIKNKSPLSHLYSSSTMEWHHFKQGVFILGIDGHNILSALSTQQYRHILELMEDCILATDLMLFFPNRAKLEGLIQNDEFDWSVPEHRQLIRRLLMTVCDLCGSAKPWPIHLVSVKNVRLRTS</sequence>
<keyword evidence="1" id="KW-0140">cGMP</keyword>
<dbReference type="SUPFAM" id="SSF109604">
    <property type="entry name" value="HD-domain/PDEase-like"/>
    <property type="match status" value="1"/>
</dbReference>
<dbReference type="SMART" id="SM00471">
    <property type="entry name" value="HDc"/>
    <property type="match status" value="1"/>
</dbReference>
<dbReference type="GO" id="GO:0004114">
    <property type="term" value="F:3',5'-cyclic-nucleotide phosphodiesterase activity"/>
    <property type="evidence" value="ECO:0007669"/>
    <property type="project" value="InterPro"/>
</dbReference>
<dbReference type="PROSITE" id="PS51845">
    <property type="entry name" value="PDEASE_I_2"/>
    <property type="match status" value="1"/>
</dbReference>
<dbReference type="CDD" id="cd00077">
    <property type="entry name" value="HDc"/>
    <property type="match status" value="1"/>
</dbReference>
<keyword evidence="7" id="KW-1185">Reference proteome</keyword>
<dbReference type="InterPro" id="IPR036971">
    <property type="entry name" value="PDEase_catalytic_dom_sf"/>
</dbReference>
<keyword evidence="3 4" id="KW-0378">Hydrolase</keyword>
<dbReference type="Pfam" id="PF01590">
    <property type="entry name" value="GAF"/>
    <property type="match status" value="1"/>
</dbReference>
<dbReference type="GO" id="GO:0007165">
    <property type="term" value="P:signal transduction"/>
    <property type="evidence" value="ECO:0007669"/>
    <property type="project" value="InterPro"/>
</dbReference>
<dbReference type="InterPro" id="IPR003018">
    <property type="entry name" value="GAF"/>
</dbReference>
<dbReference type="Gene3D" id="3.30.450.40">
    <property type="match status" value="2"/>
</dbReference>
<evidence type="ECO:0000313" key="7">
    <source>
        <dbReference type="Proteomes" id="UP001249851"/>
    </source>
</evidence>
<name>A0AAD9R0K3_ACRCE</name>
<gene>
    <name evidence="6" type="ORF">P5673_004590</name>
</gene>
<evidence type="ECO:0000256" key="1">
    <source>
        <dbReference type="ARBA" id="ARBA00022535"/>
    </source>
</evidence>
<proteinExistence type="inferred from homology"/>
<protein>
    <recommendedName>
        <fullName evidence="4">Phosphodiesterase</fullName>
        <ecNumber evidence="4">3.1.4.-</ecNumber>
    </recommendedName>
</protein>
<organism evidence="6 7">
    <name type="scientific">Acropora cervicornis</name>
    <name type="common">Staghorn coral</name>
    <dbReference type="NCBI Taxonomy" id="6130"/>
    <lineage>
        <taxon>Eukaryota</taxon>
        <taxon>Metazoa</taxon>
        <taxon>Cnidaria</taxon>
        <taxon>Anthozoa</taxon>
        <taxon>Hexacorallia</taxon>
        <taxon>Scleractinia</taxon>
        <taxon>Astrocoeniina</taxon>
        <taxon>Acroporidae</taxon>
        <taxon>Acropora</taxon>
    </lineage>
</organism>
<dbReference type="Proteomes" id="UP001249851">
    <property type="component" value="Unassembled WGS sequence"/>
</dbReference>
<comment type="cofactor">
    <cofactor evidence="4">
        <name>a divalent metal cation</name>
        <dbReference type="ChEBI" id="CHEBI:60240"/>
    </cofactor>
    <text evidence="4">Binds 2 divalent metal cations per subunit. Site 1 may preferentially bind zinc ions, while site 2 has a preference for magnesium and/or manganese ions.</text>
</comment>
<evidence type="ECO:0000256" key="4">
    <source>
        <dbReference type="RuleBase" id="RU363067"/>
    </source>
</evidence>
<dbReference type="EMBL" id="JARQWQ010000007">
    <property type="protein sequence ID" value="KAK2570879.1"/>
    <property type="molecule type" value="Genomic_DNA"/>
</dbReference>
<dbReference type="SUPFAM" id="SSF55781">
    <property type="entry name" value="GAF domain-like"/>
    <property type="match status" value="2"/>
</dbReference>
<reference evidence="6" key="2">
    <citation type="journal article" date="2023" name="Science">
        <title>Genomic signatures of disease resistance in endangered staghorn corals.</title>
        <authorList>
            <person name="Vollmer S.V."/>
            <person name="Selwyn J.D."/>
            <person name="Despard B.A."/>
            <person name="Roesel C.L."/>
        </authorList>
    </citation>
    <scope>NUCLEOTIDE SEQUENCE</scope>
    <source>
        <strain evidence="6">K2</strain>
    </source>
</reference>
<accession>A0AAD9R0K3</accession>
<evidence type="ECO:0000313" key="6">
    <source>
        <dbReference type="EMBL" id="KAK2570879.1"/>
    </source>
</evidence>
<evidence type="ECO:0000259" key="5">
    <source>
        <dbReference type="PROSITE" id="PS51845"/>
    </source>
</evidence>
<dbReference type="InterPro" id="IPR002073">
    <property type="entry name" value="PDEase_catalytic_dom"/>
</dbReference>
<comment type="similarity">
    <text evidence="4">Belongs to the cyclic nucleotide phosphodiesterase family.</text>
</comment>
<feature type="domain" description="PDEase" evidence="5">
    <location>
        <begin position="389"/>
        <end position="642"/>
    </location>
</feature>